<dbReference type="InterPro" id="IPR047752">
    <property type="entry name" value="MacP"/>
</dbReference>
<protein>
    <submittedName>
        <fullName evidence="2">Hypothetical membrane associated protein</fullName>
    </submittedName>
</protein>
<dbReference type="AlphaFoldDB" id="Q1JN44"/>
<gene>
    <name evidence="2" type="ordered locus">MGAS9429_Spy0367</name>
</gene>
<evidence type="ECO:0000313" key="3">
    <source>
        <dbReference type="Proteomes" id="UP000002433"/>
    </source>
</evidence>
<dbReference type="Pfam" id="PF26336">
    <property type="entry name" value="MacP_activator"/>
    <property type="match status" value="1"/>
</dbReference>
<sequence>MMGRPLLTDDIIEKARRMETFEPDDAVDFDTKVMTLPEKDEKARIYKSRRIENAKRSQLQSKLNVILIAVMLLIAILVYAIFYL</sequence>
<feature type="transmembrane region" description="Helical" evidence="1">
    <location>
        <begin position="63"/>
        <end position="82"/>
    </location>
</feature>
<keyword evidence="1" id="KW-0472">Membrane</keyword>
<evidence type="ECO:0000313" key="2">
    <source>
        <dbReference type="EMBL" id="ABF31555.1"/>
    </source>
</evidence>
<organism evidence="2 3">
    <name type="scientific">Streptococcus pyogenes serotype M12 (strain MGAS9429)</name>
    <dbReference type="NCBI Taxonomy" id="370551"/>
    <lineage>
        <taxon>Bacteria</taxon>
        <taxon>Bacillati</taxon>
        <taxon>Bacillota</taxon>
        <taxon>Bacilli</taxon>
        <taxon>Lactobacillales</taxon>
        <taxon>Streptococcaceae</taxon>
        <taxon>Streptococcus</taxon>
    </lineage>
</organism>
<dbReference type="KEGG" id="spk:MGAS9429_Spy0367"/>
<reference evidence="2 3" key="1">
    <citation type="journal article" date="2006" name="Proc. Natl. Acad. Sci. U.S.A.">
        <title>Molecular genetic anatomy of inter- and intraserotype variation in the human bacterial pathogen group A Streptococcus.</title>
        <authorList>
            <person name="Beres S.B."/>
            <person name="Richter E.W."/>
            <person name="Nagiec M.J."/>
            <person name="Sumby P."/>
            <person name="Porcella S.F."/>
            <person name="DeLeo F.R."/>
            <person name="Musser J.M."/>
        </authorList>
    </citation>
    <scope>NUCLEOTIDE SEQUENCE [LARGE SCALE GENOMIC DNA]</scope>
    <source>
        <strain evidence="2 3">MGAS9429</strain>
    </source>
</reference>
<dbReference type="EMBL" id="CP000259">
    <property type="protein sequence ID" value="ABF31555.1"/>
    <property type="molecule type" value="Genomic_DNA"/>
</dbReference>
<dbReference type="HOGENOM" id="CLU_152612_0_0_9"/>
<dbReference type="Proteomes" id="UP000002433">
    <property type="component" value="Chromosome"/>
</dbReference>
<keyword evidence="1" id="KW-0812">Transmembrane</keyword>
<proteinExistence type="predicted"/>
<name>Q1JN44_STRPC</name>
<keyword evidence="1" id="KW-1133">Transmembrane helix</keyword>
<accession>Q1JN44</accession>
<dbReference type="NCBIfam" id="NF038277">
    <property type="entry name" value="accessory_MacP"/>
    <property type="match status" value="1"/>
</dbReference>
<evidence type="ECO:0000256" key="1">
    <source>
        <dbReference type="SAM" id="Phobius"/>
    </source>
</evidence>